<keyword evidence="1 4" id="KW-0732">Signal</keyword>
<dbReference type="Proteomes" id="UP000249723">
    <property type="component" value="Unassembled WGS sequence"/>
</dbReference>
<feature type="domain" description="EF-hand" evidence="5">
    <location>
        <begin position="99"/>
        <end position="134"/>
    </location>
</feature>
<dbReference type="GO" id="GO:0005793">
    <property type="term" value="C:endoplasmic reticulum-Golgi intermediate compartment"/>
    <property type="evidence" value="ECO:0007669"/>
    <property type="project" value="TreeGrafter"/>
</dbReference>
<feature type="signal peptide" evidence="4">
    <location>
        <begin position="1"/>
        <end position="22"/>
    </location>
</feature>
<feature type="region of interest" description="Disordered" evidence="3">
    <location>
        <begin position="198"/>
        <end position="218"/>
    </location>
</feature>
<feature type="compositionally biased region" description="Basic and acidic residues" evidence="3">
    <location>
        <begin position="203"/>
        <end position="217"/>
    </location>
</feature>
<dbReference type="GO" id="GO:0005509">
    <property type="term" value="F:calcium ion binding"/>
    <property type="evidence" value="ECO:0007669"/>
    <property type="project" value="InterPro"/>
</dbReference>
<evidence type="ECO:0000313" key="6">
    <source>
        <dbReference type="EMBL" id="SCZ93043.1"/>
    </source>
</evidence>
<dbReference type="GO" id="GO:0070062">
    <property type="term" value="C:extracellular exosome"/>
    <property type="evidence" value="ECO:0007669"/>
    <property type="project" value="TreeGrafter"/>
</dbReference>
<dbReference type="InterPro" id="IPR018247">
    <property type="entry name" value="EF_Hand_1_Ca_BS"/>
</dbReference>
<dbReference type="CDD" id="cd00051">
    <property type="entry name" value="EFh"/>
    <property type="match status" value="1"/>
</dbReference>
<feature type="compositionally biased region" description="Low complexity" evidence="3">
    <location>
        <begin position="238"/>
        <end position="251"/>
    </location>
</feature>
<feature type="domain" description="EF-hand" evidence="5">
    <location>
        <begin position="50"/>
        <end position="85"/>
    </location>
</feature>
<evidence type="ECO:0000313" key="7">
    <source>
        <dbReference type="Proteomes" id="UP000249723"/>
    </source>
</evidence>
<dbReference type="Pfam" id="PF13499">
    <property type="entry name" value="EF-hand_7"/>
    <property type="match status" value="1"/>
</dbReference>
<dbReference type="OrthoDB" id="289247at2759"/>
<dbReference type="SMART" id="SM00054">
    <property type="entry name" value="EFh"/>
    <property type="match status" value="2"/>
</dbReference>
<dbReference type="PROSITE" id="PS50222">
    <property type="entry name" value="EF_HAND_2"/>
    <property type="match status" value="2"/>
</dbReference>
<accession>A0A2X0LB51</accession>
<evidence type="ECO:0000256" key="4">
    <source>
        <dbReference type="SAM" id="SignalP"/>
    </source>
</evidence>
<reference evidence="7" key="1">
    <citation type="submission" date="2016-10" db="EMBL/GenBank/DDBJ databases">
        <authorList>
            <person name="Jeantristanb JTB J.-T."/>
            <person name="Ricardo R."/>
        </authorList>
    </citation>
    <scope>NUCLEOTIDE SEQUENCE [LARGE SCALE GENOMIC DNA]</scope>
</reference>
<sequence>MKCPLSPLLLLLLATTTSLALAHGDDNEHATVIEGDATYTELHMAQEHHMDSFDLQSFFHLHDLNRDGILDVNELESIYGVHHEKAKKGSSSVEVHTAKAKEIVQEVLNKLDTDRDGYLTMREFVAGGVGGLPNFKGVEHLGHHYDAEGEYFLHHEEKYHNTPETQGEESYIHPEDIEHFMAHDQIEKEENERVLEFQGVSSDNKDSIHSPDREPVKMDILMDNSEKDIEKEHQRLLAKQGAQAGSAPGGQIPIVAPRRKKIPTSGEIPTPGQPSTGSAGSGTGEKSVPVEGSATNKHDADAKDVSPEEKKRRERAEFARAQAQKFGRDAKEAGRRGEWGTAGDEGGQFGRPKDGADRLRKNVPYKFKMKKSFWGEF</sequence>
<gene>
    <name evidence="6" type="ORF">BZ3500_MVSOF-1268-A1-R1_CHR6-2G08424</name>
</gene>
<evidence type="ECO:0000259" key="5">
    <source>
        <dbReference type="PROSITE" id="PS50222"/>
    </source>
</evidence>
<dbReference type="PANTHER" id="PTHR19237:SF20">
    <property type="entry name" value="NUCLEOBINDIN 1"/>
    <property type="match status" value="1"/>
</dbReference>
<dbReference type="EMBL" id="FMWP01000047">
    <property type="protein sequence ID" value="SCZ93043.1"/>
    <property type="molecule type" value="Genomic_DNA"/>
</dbReference>
<dbReference type="PANTHER" id="PTHR19237">
    <property type="entry name" value="NUCLEOBINDIN"/>
    <property type="match status" value="1"/>
</dbReference>
<feature type="region of interest" description="Disordered" evidence="3">
    <location>
        <begin position="235"/>
        <end position="359"/>
    </location>
</feature>
<dbReference type="STRING" id="289078.A0A2X0LB51"/>
<name>A0A2X0LB51_9BASI</name>
<feature type="compositionally biased region" description="Basic and acidic residues" evidence="3">
    <location>
        <begin position="326"/>
        <end position="338"/>
    </location>
</feature>
<dbReference type="AlphaFoldDB" id="A0A2X0LB51"/>
<protein>
    <submittedName>
        <fullName evidence="6">BZ3500_MvSof-1268-A1-R1_Chr6-2g08424 protein</fullName>
    </submittedName>
</protein>
<dbReference type="PROSITE" id="PS00018">
    <property type="entry name" value="EF_HAND_1"/>
    <property type="match status" value="2"/>
</dbReference>
<evidence type="ECO:0000256" key="3">
    <source>
        <dbReference type="SAM" id="MobiDB-lite"/>
    </source>
</evidence>
<feature type="compositionally biased region" description="Basic and acidic residues" evidence="3">
    <location>
        <begin position="296"/>
        <end position="318"/>
    </location>
</feature>
<dbReference type="InterPro" id="IPR040250">
    <property type="entry name" value="Nucleobindin"/>
</dbReference>
<keyword evidence="7" id="KW-1185">Reference proteome</keyword>
<dbReference type="Gene3D" id="1.10.238.10">
    <property type="entry name" value="EF-hand"/>
    <property type="match status" value="1"/>
</dbReference>
<proteinExistence type="predicted"/>
<evidence type="ECO:0000256" key="1">
    <source>
        <dbReference type="ARBA" id="ARBA00022729"/>
    </source>
</evidence>
<keyword evidence="2" id="KW-0106">Calcium</keyword>
<dbReference type="SUPFAM" id="SSF47473">
    <property type="entry name" value="EF-hand"/>
    <property type="match status" value="1"/>
</dbReference>
<evidence type="ECO:0000256" key="2">
    <source>
        <dbReference type="ARBA" id="ARBA00022837"/>
    </source>
</evidence>
<organism evidence="6 7">
    <name type="scientific">Microbotryum saponariae</name>
    <dbReference type="NCBI Taxonomy" id="289078"/>
    <lineage>
        <taxon>Eukaryota</taxon>
        <taxon>Fungi</taxon>
        <taxon>Dikarya</taxon>
        <taxon>Basidiomycota</taxon>
        <taxon>Pucciniomycotina</taxon>
        <taxon>Microbotryomycetes</taxon>
        <taxon>Microbotryales</taxon>
        <taxon>Microbotryaceae</taxon>
        <taxon>Microbotryum</taxon>
    </lineage>
</organism>
<dbReference type="InterPro" id="IPR011992">
    <property type="entry name" value="EF-hand-dom_pair"/>
</dbReference>
<dbReference type="InterPro" id="IPR002048">
    <property type="entry name" value="EF_hand_dom"/>
</dbReference>
<feature type="chain" id="PRO_5030060179" evidence="4">
    <location>
        <begin position="23"/>
        <end position="377"/>
    </location>
</feature>